<dbReference type="OrthoDB" id="191150at2759"/>
<dbReference type="AlphaFoldDB" id="A0A8J2J5D8"/>
<evidence type="ECO:0000256" key="2">
    <source>
        <dbReference type="SAM" id="Phobius"/>
    </source>
</evidence>
<feature type="transmembrane region" description="Helical" evidence="2">
    <location>
        <begin position="441"/>
        <end position="463"/>
    </location>
</feature>
<dbReference type="PANTHER" id="PTHR23248:SF64">
    <property type="entry name" value="PHOSPHOLIPID SCRAMBLASE"/>
    <property type="match status" value="1"/>
</dbReference>
<dbReference type="PANTHER" id="PTHR23248">
    <property type="entry name" value="PHOSPHOLIPID SCRAMBLASE-RELATED"/>
    <property type="match status" value="1"/>
</dbReference>
<evidence type="ECO:0000256" key="1">
    <source>
        <dbReference type="ARBA" id="ARBA00005350"/>
    </source>
</evidence>
<dbReference type="EMBL" id="CAJVCH010026749">
    <property type="protein sequence ID" value="CAG7701074.1"/>
    <property type="molecule type" value="Genomic_DNA"/>
</dbReference>
<dbReference type="Pfam" id="PF03803">
    <property type="entry name" value="Scramblase"/>
    <property type="match status" value="1"/>
</dbReference>
<comment type="similarity">
    <text evidence="1">Belongs to the phospholipid scramblase family.</text>
</comment>
<dbReference type="InterPro" id="IPR005552">
    <property type="entry name" value="Scramblase"/>
</dbReference>
<keyword evidence="2" id="KW-1133">Transmembrane helix</keyword>
<comment type="caution">
    <text evidence="3">The sequence shown here is derived from an EMBL/GenBank/DDBJ whole genome shotgun (WGS) entry which is preliminary data.</text>
</comment>
<evidence type="ECO:0000313" key="4">
    <source>
        <dbReference type="Proteomes" id="UP000708208"/>
    </source>
</evidence>
<proteinExistence type="inferred from homology"/>
<gene>
    <name evidence="3" type="ORF">AFUS01_LOCUS4304</name>
</gene>
<dbReference type="GO" id="GO:0017128">
    <property type="term" value="F:phospholipid scramblase activity"/>
    <property type="evidence" value="ECO:0007669"/>
    <property type="project" value="InterPro"/>
</dbReference>
<evidence type="ECO:0000313" key="3">
    <source>
        <dbReference type="EMBL" id="CAG7701074.1"/>
    </source>
</evidence>
<dbReference type="GO" id="GO:0005886">
    <property type="term" value="C:plasma membrane"/>
    <property type="evidence" value="ECO:0007669"/>
    <property type="project" value="TreeGrafter"/>
</dbReference>
<keyword evidence="4" id="KW-1185">Reference proteome</keyword>
<sequence>MSTTKNVGQAPVHHPTAPHIPNQQLVLQQQFNPQHHYQPAAPAFTQAITAQPEVPRPQPQLNHSNYGNQHIQQPQQNLMFTDQNHLPIQLPAPPLQVLIPGVPMGLEPLVGIDSISCRQQLEMLEIMFQVETNNRYDVYNNYGYRIFSAGEVSSWAKRCFMGKHRPFEIHIVNGFGQTVMKVEREFNCQLCFFGGRIAGSNVIVQSTFTGDVYGRIIQRCNCCCPVYDIVNGKAENVMVLRGPTCGTCCPLMMCCDAKFDVFRVNPGGEQMLGAIMKRFEVQELFSDANNFGMAFPINLDPQLKAVLLGAIFCVDFSFFESDASNNCSFRTILVQVHAKMLGGFQQQFLDPHFKTLEISPKMNKLPYFTFVGTKGEVVDRAKYIWADLTEFSLEFERLTKCFDTYVHIVGPYLLALTCQGSLYAIQFLSLTPTVVSDYESYYVNVAFAIAALHTSSLLLLASFGNVFKQQVMGATIDKLVFGNKLLIIVRTF</sequence>
<reference evidence="3" key="1">
    <citation type="submission" date="2021-06" db="EMBL/GenBank/DDBJ databases">
        <authorList>
            <person name="Hodson N. C."/>
            <person name="Mongue J. A."/>
            <person name="Jaron S. K."/>
        </authorList>
    </citation>
    <scope>NUCLEOTIDE SEQUENCE</scope>
</reference>
<organism evidence="3 4">
    <name type="scientific">Allacma fusca</name>
    <dbReference type="NCBI Taxonomy" id="39272"/>
    <lineage>
        <taxon>Eukaryota</taxon>
        <taxon>Metazoa</taxon>
        <taxon>Ecdysozoa</taxon>
        <taxon>Arthropoda</taxon>
        <taxon>Hexapoda</taxon>
        <taxon>Collembola</taxon>
        <taxon>Symphypleona</taxon>
        <taxon>Sminthuridae</taxon>
        <taxon>Allacma</taxon>
    </lineage>
</organism>
<keyword evidence="2" id="KW-0472">Membrane</keyword>
<evidence type="ECO:0008006" key="5">
    <source>
        <dbReference type="Google" id="ProtNLM"/>
    </source>
</evidence>
<accession>A0A8J2J5D8</accession>
<keyword evidence="2" id="KW-0812">Transmembrane</keyword>
<dbReference type="Proteomes" id="UP000708208">
    <property type="component" value="Unassembled WGS sequence"/>
</dbReference>
<name>A0A8J2J5D8_9HEXA</name>
<protein>
    <recommendedName>
        <fullName evidence="5">Phospholipid scramblase</fullName>
    </recommendedName>
</protein>